<dbReference type="AlphaFoldDB" id="A0A0U1Q213"/>
<proteinExistence type="predicted"/>
<evidence type="ECO:0000313" key="2">
    <source>
        <dbReference type="Proteomes" id="UP000050580"/>
    </source>
</evidence>
<protein>
    <recommendedName>
        <fullName evidence="3">MYND finger</fullName>
    </recommendedName>
</protein>
<comment type="caution">
    <text evidence="1">The sequence shown here is derived from an EMBL/GenBank/DDBJ whole genome shotgun (WGS) entry which is preliminary data.</text>
</comment>
<organism evidence="1 2">
    <name type="scientific">Lampropedia cohaerens</name>
    <dbReference type="NCBI Taxonomy" id="1610491"/>
    <lineage>
        <taxon>Bacteria</taxon>
        <taxon>Pseudomonadati</taxon>
        <taxon>Pseudomonadota</taxon>
        <taxon>Betaproteobacteria</taxon>
        <taxon>Burkholderiales</taxon>
        <taxon>Comamonadaceae</taxon>
        <taxon>Lampropedia</taxon>
    </lineage>
</organism>
<dbReference type="Proteomes" id="UP000050580">
    <property type="component" value="Unassembled WGS sequence"/>
</dbReference>
<gene>
    <name evidence="1" type="ORF">AAV94_03370</name>
</gene>
<evidence type="ECO:0000313" key="1">
    <source>
        <dbReference type="EMBL" id="KKW68799.1"/>
    </source>
</evidence>
<dbReference type="EMBL" id="LBNQ01000013">
    <property type="protein sequence ID" value="KKW68799.1"/>
    <property type="molecule type" value="Genomic_DNA"/>
</dbReference>
<accession>A0A0U1Q213</accession>
<sequence>MSKWLLTVGLVVVAWLLWSRLRGNARAARHKAAPPRVAPPRAMVRCHVCGAQLDAALARRDGPLYTCAEHQSPPAHEGDTPRP</sequence>
<reference evidence="1 2" key="1">
    <citation type="submission" date="2015-05" db="EMBL/GenBank/DDBJ databases">
        <title>Draft genome sequence of Lampropedia sp. CT6, isolated from the microbial mat of a hot water spring, located at Manikaran, India.</title>
        <authorList>
            <person name="Tripathi C."/>
            <person name="Rani P."/>
            <person name="Mahato N.K."/>
            <person name="Lal R."/>
        </authorList>
    </citation>
    <scope>NUCLEOTIDE SEQUENCE [LARGE SCALE GENOMIC DNA]</scope>
    <source>
        <strain evidence="1 2">CT6</strain>
    </source>
</reference>
<keyword evidence="2" id="KW-1185">Reference proteome</keyword>
<dbReference type="STRING" id="1610491.AAV94_03370"/>
<name>A0A0U1Q213_9BURK</name>
<evidence type="ECO:0008006" key="3">
    <source>
        <dbReference type="Google" id="ProtNLM"/>
    </source>
</evidence>
<dbReference type="RefSeq" id="WP_046740918.1">
    <property type="nucleotide sequence ID" value="NZ_LBNQ01000013.1"/>
</dbReference>